<evidence type="ECO:0000313" key="5">
    <source>
        <dbReference type="Proteomes" id="UP000242715"/>
    </source>
</evidence>
<reference evidence="5" key="1">
    <citation type="journal article" date="2017" name="Front. Plant Sci.">
        <title>Climate Clever Clovers: New Paradigm to Reduce the Environmental Footprint of Ruminants by Breeding Low Methanogenic Forages Utilizing Haplotype Variation.</title>
        <authorList>
            <person name="Kaur P."/>
            <person name="Appels R."/>
            <person name="Bayer P.E."/>
            <person name="Keeble-Gagnere G."/>
            <person name="Wang J."/>
            <person name="Hirakawa H."/>
            <person name="Shirasawa K."/>
            <person name="Vercoe P."/>
            <person name="Stefanova K."/>
            <person name="Durmic Z."/>
            <person name="Nichols P."/>
            <person name="Revell C."/>
            <person name="Isobe S.N."/>
            <person name="Edwards D."/>
            <person name="Erskine W."/>
        </authorList>
    </citation>
    <scope>NUCLEOTIDE SEQUENCE [LARGE SCALE GENOMIC DNA]</scope>
    <source>
        <strain evidence="5">cv. Daliak</strain>
    </source>
</reference>
<gene>
    <name evidence="4" type="ORF">TSUD_24910</name>
</gene>
<organism evidence="4 5">
    <name type="scientific">Trifolium subterraneum</name>
    <name type="common">Subterranean clover</name>
    <dbReference type="NCBI Taxonomy" id="3900"/>
    <lineage>
        <taxon>Eukaryota</taxon>
        <taxon>Viridiplantae</taxon>
        <taxon>Streptophyta</taxon>
        <taxon>Embryophyta</taxon>
        <taxon>Tracheophyta</taxon>
        <taxon>Spermatophyta</taxon>
        <taxon>Magnoliopsida</taxon>
        <taxon>eudicotyledons</taxon>
        <taxon>Gunneridae</taxon>
        <taxon>Pentapetalae</taxon>
        <taxon>rosids</taxon>
        <taxon>fabids</taxon>
        <taxon>Fabales</taxon>
        <taxon>Fabaceae</taxon>
        <taxon>Papilionoideae</taxon>
        <taxon>50 kb inversion clade</taxon>
        <taxon>NPAAA clade</taxon>
        <taxon>Hologalegina</taxon>
        <taxon>IRL clade</taxon>
        <taxon>Trifolieae</taxon>
        <taxon>Trifolium</taxon>
    </lineage>
</organism>
<feature type="domain" description="hAT-like transposase RNase-H fold" evidence="3">
    <location>
        <begin position="189"/>
        <end position="288"/>
    </location>
</feature>
<dbReference type="PANTHER" id="PTHR23272">
    <property type="entry name" value="BED FINGER-RELATED"/>
    <property type="match status" value="1"/>
</dbReference>
<dbReference type="Pfam" id="PF14372">
    <property type="entry name" value="hAT-like_RNase-H"/>
    <property type="match status" value="1"/>
</dbReference>
<dbReference type="PANTHER" id="PTHR23272:SF166">
    <property type="entry name" value="ZINC FINGER BED DOMAIN-CONTAINING PROTEIN RICESLEEPER 2-LIKE ISOFORM X1"/>
    <property type="match status" value="1"/>
</dbReference>
<name>A0A2Z6PIT5_TRISU</name>
<dbReference type="OrthoDB" id="1433639at2759"/>
<feature type="compositionally biased region" description="Polar residues" evidence="1">
    <location>
        <begin position="1"/>
        <end position="10"/>
    </location>
</feature>
<dbReference type="Pfam" id="PF05699">
    <property type="entry name" value="Dimer_Tnp_hAT"/>
    <property type="match status" value="1"/>
</dbReference>
<dbReference type="GO" id="GO:0003677">
    <property type="term" value="F:DNA binding"/>
    <property type="evidence" value="ECO:0007669"/>
    <property type="project" value="InterPro"/>
</dbReference>
<proteinExistence type="predicted"/>
<protein>
    <recommendedName>
        <fullName evidence="6">HAT C-terminal dimerisation domain-containing protein</fullName>
    </recommendedName>
</protein>
<dbReference type="SUPFAM" id="SSF53098">
    <property type="entry name" value="Ribonuclease H-like"/>
    <property type="match status" value="1"/>
</dbReference>
<evidence type="ECO:0000259" key="3">
    <source>
        <dbReference type="Pfam" id="PF14372"/>
    </source>
</evidence>
<sequence length="452" mass="51807">MEIINNSPETSDTDYEEEDNVSQAREIPLQIAEEQEVASKPRKAKKPHYVDSNWKLQSKILAFAHMEPPHTGRELALKVLEMFNDWGIEKKIFSITLDNASANDTMQKFLKEHLEISNSLLLNGEYFHIRCSAHVLNLIVQDGLKIVSDALHKIKQSVGYCCPTSVEWKRVETLCDLLKPFYNITNLISGSSYPTSNLYFGEIWKIECLLRSYLTSEDPLIQNMTTKIKEKFDKYWSEYSVILAFATILDPTKKLKFVRYAYSKLDPLTSEDKSKSVKMMLEKLCAEYVNNEILYSNPSSSQQVVQPPSRRLASIDELEFEEFENQETTDIGKTELVAYLDELRMPSSACFDILAYWKEKRRKSPTLVRIACDILSIPITTVASESAFSISARVLTKYRSSMKDESIQAILCARSWLYGFEELDDVNSNIDKDDETRGSVQASNTVEYVNID</sequence>
<accession>A0A2Z6PIT5</accession>
<keyword evidence="5" id="KW-1185">Reference proteome</keyword>
<feature type="compositionally biased region" description="Acidic residues" evidence="1">
    <location>
        <begin position="11"/>
        <end position="20"/>
    </location>
</feature>
<dbReference type="InterPro" id="IPR025525">
    <property type="entry name" value="hAT-like_transposase_RNase-H"/>
</dbReference>
<evidence type="ECO:0000259" key="2">
    <source>
        <dbReference type="Pfam" id="PF05699"/>
    </source>
</evidence>
<evidence type="ECO:0000256" key="1">
    <source>
        <dbReference type="SAM" id="MobiDB-lite"/>
    </source>
</evidence>
<dbReference type="AlphaFoldDB" id="A0A2Z6PIT5"/>
<dbReference type="InterPro" id="IPR008906">
    <property type="entry name" value="HATC_C_dom"/>
</dbReference>
<evidence type="ECO:0008006" key="6">
    <source>
        <dbReference type="Google" id="ProtNLM"/>
    </source>
</evidence>
<dbReference type="EMBL" id="DF974158">
    <property type="protein sequence ID" value="GAU45889.1"/>
    <property type="molecule type" value="Genomic_DNA"/>
</dbReference>
<dbReference type="Proteomes" id="UP000242715">
    <property type="component" value="Unassembled WGS sequence"/>
</dbReference>
<evidence type="ECO:0000313" key="4">
    <source>
        <dbReference type="EMBL" id="GAU45889.1"/>
    </source>
</evidence>
<feature type="domain" description="HAT C-terminal dimerisation" evidence="2">
    <location>
        <begin position="335"/>
        <end position="417"/>
    </location>
</feature>
<dbReference type="GO" id="GO:0046983">
    <property type="term" value="F:protein dimerization activity"/>
    <property type="evidence" value="ECO:0007669"/>
    <property type="project" value="InterPro"/>
</dbReference>
<dbReference type="InterPro" id="IPR012337">
    <property type="entry name" value="RNaseH-like_sf"/>
</dbReference>
<feature type="region of interest" description="Disordered" evidence="1">
    <location>
        <begin position="1"/>
        <end position="25"/>
    </location>
</feature>